<proteinExistence type="predicted"/>
<dbReference type="SMART" id="SM00213">
    <property type="entry name" value="UBQ"/>
    <property type="match status" value="1"/>
</dbReference>
<dbReference type="CDD" id="cd00078">
    <property type="entry name" value="HECTc"/>
    <property type="match status" value="1"/>
</dbReference>
<dbReference type="FunFam" id="3.30.2160.10:FF:000019">
    <property type="entry name" value="E3 ubiquitin-protein ligase UPL5 isoform A"/>
    <property type="match status" value="1"/>
</dbReference>
<dbReference type="OrthoDB" id="8068875at2759"/>
<dbReference type="FunFam" id="3.10.20.90:FF:000303">
    <property type="entry name" value="E3 ubiquitin-protein ligase UPL5 isoform A"/>
    <property type="match status" value="1"/>
</dbReference>
<dbReference type="SUPFAM" id="SSF54236">
    <property type="entry name" value="Ubiquitin-like"/>
    <property type="match status" value="1"/>
</dbReference>
<sequence length="872" mass="100150">MTVIETPFLHHQQQNRHSSKRKFDDDDENNNNNVSDDLVSVRMRKDETKTVNSWSGGGGGGGGDGGGLLKRSPIQFFIRMMSEGNNIVMHAYPEENVKSIHERIQYMKGIPLFEQRLIYRGKQLQWEQTLAECCLQNDAILELVGRMRSTEHPQAWQVVNDMVSLVYRLCCGENVHVPDKIVKGLITTYINLALTPKPKLDADSANGYFEIFTSSSAPSVLVTLYVSPYPGNKLCADSCIRHFLNLCRSTLSKTFHTQAARVALEICKLLRRVGSHDPLYLYCRSSLGVLLEAAEISCASSEAENVRGLILVQDIFPFVRELADTLLMNLDLSIDSPSLACPLLSNVGDFTSFLIPLRTGIKEQRRLRNGSVPYHLHYRNSLLIEEIEYLHLLYNQMLCKVDTCLQKMEQRFIRKEMVQEENYFYPACSLYLSILKELNQIAKLYDGAQEKLRSVLVRQKNVLRMLLVKYAKRTDEHQWILEHKNVTDFETRRHLAMMMFPEVKEDYEELHEMLIDRSHLLTESFEYIARAEAESLQSGLFMEFKNEEATGPGVLREWFLLVCQAIFNQENALFVACPNDRTRFLPNSASKVHPLHLEYFSFCGRVIALALMHRVQVGIVFDRVFFLQLAGKSVTLEDIKDADPDLYKSCKQILDMDSDFIDSDALGLTFVREVEELGHRKAVELCPGGKNIAVNSKNRVKYVYLLIQDRFVNSVSEQVSHFAKGFADILSNSKLQQFFFKGLEPEDLDRMLRGSEYAISVEDWKAHTEYNGYKETDIQISWFWEIVGRMTAEEKKVLLFFWTSVKYLPVEGFRGLASRLYICKSHEPGDLLPSSHTCFYRLCFPAYSSMPVMQARLKVITQEHICCSFGTW</sequence>
<feature type="region of interest" description="Disordered" evidence="7">
    <location>
        <begin position="1"/>
        <end position="38"/>
    </location>
</feature>
<dbReference type="SMART" id="SM00119">
    <property type="entry name" value="HECTc"/>
    <property type="match status" value="1"/>
</dbReference>
<accession>A0A1S2YNT5</accession>
<feature type="active site" description="Glycyl thioester intermediate" evidence="6">
    <location>
        <position position="838"/>
    </location>
</feature>
<dbReference type="InterPro" id="IPR000626">
    <property type="entry name" value="Ubiquitin-like_dom"/>
</dbReference>
<dbReference type="GO" id="GO:0005737">
    <property type="term" value="C:cytoplasm"/>
    <property type="evidence" value="ECO:0007669"/>
    <property type="project" value="TreeGrafter"/>
</dbReference>
<dbReference type="KEGG" id="cam:101510740"/>
<dbReference type="Proteomes" id="UP000087171">
    <property type="component" value="Chromosome Ca7"/>
</dbReference>
<evidence type="ECO:0000259" key="8">
    <source>
        <dbReference type="PROSITE" id="PS50053"/>
    </source>
</evidence>
<dbReference type="PaxDb" id="3827-XP_004507634.1"/>
<dbReference type="PROSITE" id="PS50053">
    <property type="entry name" value="UBIQUITIN_2"/>
    <property type="match status" value="1"/>
</dbReference>
<evidence type="ECO:0000256" key="3">
    <source>
        <dbReference type="ARBA" id="ARBA00012485"/>
    </source>
</evidence>
<keyword evidence="4" id="KW-0808">Transferase</keyword>
<dbReference type="AlphaFoldDB" id="A0A1S2YNT5"/>
<feature type="domain" description="HECT" evidence="9">
    <location>
        <begin position="532"/>
        <end position="872"/>
    </location>
</feature>
<evidence type="ECO:0000256" key="1">
    <source>
        <dbReference type="ARBA" id="ARBA00000885"/>
    </source>
</evidence>
<dbReference type="InterPro" id="IPR050409">
    <property type="entry name" value="E3_ubiq-protein_ligase"/>
</dbReference>
<dbReference type="PANTHER" id="PTHR11254">
    <property type="entry name" value="HECT DOMAIN UBIQUITIN-PROTEIN LIGASE"/>
    <property type="match status" value="1"/>
</dbReference>
<evidence type="ECO:0000256" key="6">
    <source>
        <dbReference type="PROSITE-ProRule" id="PRU00104"/>
    </source>
</evidence>
<dbReference type="Gene3D" id="3.30.2410.10">
    <property type="entry name" value="Hect, E3 ligase catalytic domain"/>
    <property type="match status" value="1"/>
</dbReference>
<dbReference type="InterPro" id="IPR019956">
    <property type="entry name" value="Ubiquitin_dom"/>
</dbReference>
<evidence type="ECO:0000256" key="5">
    <source>
        <dbReference type="ARBA" id="ARBA00022786"/>
    </source>
</evidence>
<feature type="domain" description="Ubiquitin-like" evidence="8">
    <location>
        <begin position="74"/>
        <end position="150"/>
    </location>
</feature>
<feature type="compositionally biased region" description="Gly residues" evidence="7">
    <location>
        <begin position="55"/>
        <end position="67"/>
    </location>
</feature>
<comment type="catalytic activity">
    <reaction evidence="1">
        <text>S-ubiquitinyl-[E2 ubiquitin-conjugating enzyme]-L-cysteine + [acceptor protein]-L-lysine = [E2 ubiquitin-conjugating enzyme]-L-cysteine + N(6)-ubiquitinyl-[acceptor protein]-L-lysine.</text>
        <dbReference type="EC" id="2.3.2.26"/>
    </reaction>
</comment>
<dbReference type="Pfam" id="PF00632">
    <property type="entry name" value="HECT"/>
    <property type="match status" value="1"/>
</dbReference>
<dbReference type="GO" id="GO:0006511">
    <property type="term" value="P:ubiquitin-dependent protein catabolic process"/>
    <property type="evidence" value="ECO:0007669"/>
    <property type="project" value="TreeGrafter"/>
</dbReference>
<dbReference type="GeneID" id="101510740"/>
<dbReference type="EC" id="2.3.2.26" evidence="3"/>
<organism evidence="10 11">
    <name type="scientific">Cicer arietinum</name>
    <name type="common">Chickpea</name>
    <name type="synonym">Garbanzo</name>
    <dbReference type="NCBI Taxonomy" id="3827"/>
    <lineage>
        <taxon>Eukaryota</taxon>
        <taxon>Viridiplantae</taxon>
        <taxon>Streptophyta</taxon>
        <taxon>Embryophyta</taxon>
        <taxon>Tracheophyta</taxon>
        <taxon>Spermatophyta</taxon>
        <taxon>Magnoliopsida</taxon>
        <taxon>eudicotyledons</taxon>
        <taxon>Gunneridae</taxon>
        <taxon>Pentapetalae</taxon>
        <taxon>rosids</taxon>
        <taxon>fabids</taxon>
        <taxon>Fabales</taxon>
        <taxon>Fabaceae</taxon>
        <taxon>Papilionoideae</taxon>
        <taxon>50 kb inversion clade</taxon>
        <taxon>NPAAA clade</taxon>
        <taxon>Hologalegina</taxon>
        <taxon>IRL clade</taxon>
        <taxon>Cicereae</taxon>
        <taxon>Cicer</taxon>
    </lineage>
</organism>
<evidence type="ECO:0000259" key="9">
    <source>
        <dbReference type="PROSITE" id="PS50237"/>
    </source>
</evidence>
<reference evidence="10" key="1">
    <citation type="journal article" date="2013" name="Nat. Biotechnol.">
        <title>Draft genome sequence of chickpea (Cicer arietinum) provides a resource for trait improvement.</title>
        <authorList>
            <person name="Varshney R.K."/>
            <person name="Song C."/>
            <person name="Saxena R.K."/>
            <person name="Azam S."/>
            <person name="Yu S."/>
            <person name="Sharpe A.G."/>
            <person name="Cannon S."/>
            <person name="Baek J."/>
            <person name="Rosen B.D."/>
            <person name="Tar'an B."/>
            <person name="Millan T."/>
            <person name="Zhang X."/>
            <person name="Ramsay L.D."/>
            <person name="Iwata A."/>
            <person name="Wang Y."/>
            <person name="Nelson W."/>
            <person name="Farmer A.D."/>
            <person name="Gaur P.M."/>
            <person name="Soderlund C."/>
            <person name="Penmetsa R.V."/>
            <person name="Xu C."/>
            <person name="Bharti A.K."/>
            <person name="He W."/>
            <person name="Winter P."/>
            <person name="Zhao S."/>
            <person name="Hane J.K."/>
            <person name="Carrasquilla-Garcia N."/>
            <person name="Condie J.A."/>
            <person name="Upadhyaya H.D."/>
            <person name="Luo M.C."/>
            <person name="Thudi M."/>
            <person name="Gowda C.L."/>
            <person name="Singh N.P."/>
            <person name="Lichtenzveig J."/>
            <person name="Gali K.K."/>
            <person name="Rubio J."/>
            <person name="Nadarajan N."/>
            <person name="Dolezel J."/>
            <person name="Bansal K.C."/>
            <person name="Xu X."/>
            <person name="Edwards D."/>
            <person name="Zhang G."/>
            <person name="Kahl G."/>
            <person name="Gil J."/>
            <person name="Singh K.B."/>
            <person name="Datta S.K."/>
            <person name="Jackson S.A."/>
            <person name="Wang J."/>
            <person name="Cook D.R."/>
        </authorList>
    </citation>
    <scope>NUCLEOTIDE SEQUENCE [LARGE SCALE GENOMIC DNA]</scope>
    <source>
        <strain evidence="10">cv. CDC Frontier</strain>
    </source>
</reference>
<dbReference type="RefSeq" id="XP_004507634.1">
    <property type="nucleotide sequence ID" value="XM_004507577.3"/>
</dbReference>
<evidence type="ECO:0000256" key="4">
    <source>
        <dbReference type="ARBA" id="ARBA00022679"/>
    </source>
</evidence>
<dbReference type="GO" id="GO:0000209">
    <property type="term" value="P:protein polyubiquitination"/>
    <property type="evidence" value="ECO:0007669"/>
    <property type="project" value="TreeGrafter"/>
</dbReference>
<dbReference type="GO" id="GO:0061630">
    <property type="term" value="F:ubiquitin protein ligase activity"/>
    <property type="evidence" value="ECO:0007669"/>
    <property type="project" value="UniProtKB-EC"/>
</dbReference>
<gene>
    <name evidence="11" type="primary">LOC101510740</name>
</gene>
<dbReference type="eggNOG" id="KOG0940">
    <property type="taxonomic scope" value="Eukaryota"/>
</dbReference>
<keyword evidence="10" id="KW-1185">Reference proteome</keyword>
<dbReference type="SUPFAM" id="SSF56204">
    <property type="entry name" value="Hect, E3 ligase catalytic domain"/>
    <property type="match status" value="1"/>
</dbReference>
<dbReference type="Gene3D" id="3.10.20.90">
    <property type="entry name" value="Phosphatidylinositol 3-kinase Catalytic Subunit, Chain A, domain 1"/>
    <property type="match status" value="1"/>
</dbReference>
<feature type="region of interest" description="Disordered" evidence="7">
    <location>
        <begin position="48"/>
        <end position="67"/>
    </location>
</feature>
<dbReference type="InterPro" id="IPR035983">
    <property type="entry name" value="Hect_E3_ubiquitin_ligase"/>
</dbReference>
<reference evidence="11" key="2">
    <citation type="submission" date="2025-08" db="UniProtKB">
        <authorList>
            <consortium name="RefSeq"/>
        </authorList>
    </citation>
    <scope>IDENTIFICATION</scope>
    <source>
        <tissue evidence="11">Etiolated seedlings</tissue>
    </source>
</reference>
<dbReference type="Gene3D" id="3.90.1750.10">
    <property type="entry name" value="Hect, E3 ligase catalytic domains"/>
    <property type="match status" value="1"/>
</dbReference>
<dbReference type="PROSITE" id="PS50237">
    <property type="entry name" value="HECT"/>
    <property type="match status" value="1"/>
</dbReference>
<evidence type="ECO:0000256" key="7">
    <source>
        <dbReference type="SAM" id="MobiDB-lite"/>
    </source>
</evidence>
<evidence type="ECO:0000313" key="10">
    <source>
        <dbReference type="Proteomes" id="UP000087171"/>
    </source>
</evidence>
<dbReference type="PRINTS" id="PR00348">
    <property type="entry name" value="UBIQUITIN"/>
</dbReference>
<dbReference type="FunFam" id="3.30.2410.10:FF:000020">
    <property type="entry name" value="E3 ubiquitin-protein ligase UPL5"/>
    <property type="match status" value="1"/>
</dbReference>
<name>A0A1S2YNT5_CICAR</name>
<dbReference type="Gene3D" id="3.30.2160.10">
    <property type="entry name" value="Hect, E3 ligase catalytic domain"/>
    <property type="match status" value="1"/>
</dbReference>
<dbReference type="STRING" id="3827.A0A1S2YNT5"/>
<comment type="pathway">
    <text evidence="2">Protein modification; protein ubiquitination.</text>
</comment>
<dbReference type="InterPro" id="IPR000569">
    <property type="entry name" value="HECT_dom"/>
</dbReference>
<dbReference type="InterPro" id="IPR029071">
    <property type="entry name" value="Ubiquitin-like_domsf"/>
</dbReference>
<protein>
    <recommendedName>
        <fullName evidence="3">HECT-type E3 ubiquitin transferase</fullName>
        <ecNumber evidence="3">2.3.2.26</ecNumber>
    </recommendedName>
</protein>
<dbReference type="PANTHER" id="PTHR11254:SF424">
    <property type="entry name" value="E3 UBIQUITIN-PROTEIN LIGASE UPL5"/>
    <property type="match status" value="1"/>
</dbReference>
<keyword evidence="5 6" id="KW-0833">Ubl conjugation pathway</keyword>
<dbReference type="Pfam" id="PF00240">
    <property type="entry name" value="ubiquitin"/>
    <property type="match status" value="1"/>
</dbReference>
<evidence type="ECO:0000256" key="2">
    <source>
        <dbReference type="ARBA" id="ARBA00004906"/>
    </source>
</evidence>
<evidence type="ECO:0000313" key="11">
    <source>
        <dbReference type="RefSeq" id="XP_004507634.1"/>
    </source>
</evidence>